<dbReference type="GO" id="GO:0004672">
    <property type="term" value="F:protein kinase activity"/>
    <property type="evidence" value="ECO:0007669"/>
    <property type="project" value="InterPro"/>
</dbReference>
<organism evidence="5 6">
    <name type="scientific">Hymenochirus boettgeri</name>
    <name type="common">Congo dwarf clawed frog</name>
    <dbReference type="NCBI Taxonomy" id="247094"/>
    <lineage>
        <taxon>Eukaryota</taxon>
        <taxon>Metazoa</taxon>
        <taxon>Chordata</taxon>
        <taxon>Craniata</taxon>
        <taxon>Vertebrata</taxon>
        <taxon>Euteleostomi</taxon>
        <taxon>Amphibia</taxon>
        <taxon>Batrachia</taxon>
        <taxon>Anura</taxon>
        <taxon>Pipoidea</taxon>
        <taxon>Pipidae</taxon>
        <taxon>Pipinae</taxon>
        <taxon>Hymenochirus</taxon>
    </lineage>
</organism>
<name>A0A8T2INF1_9PIPI</name>
<dbReference type="PROSITE" id="PS00108">
    <property type="entry name" value="PROTEIN_KINASE_ST"/>
    <property type="match status" value="1"/>
</dbReference>
<evidence type="ECO:0000259" key="4">
    <source>
        <dbReference type="PROSITE" id="PS50011"/>
    </source>
</evidence>
<keyword evidence="6" id="KW-1185">Reference proteome</keyword>
<dbReference type="PANTHER" id="PTHR24173:SF74">
    <property type="entry name" value="ANKYRIN REPEAT DOMAIN-CONTAINING PROTEIN 16"/>
    <property type="match status" value="1"/>
</dbReference>
<feature type="domain" description="Protein kinase" evidence="4">
    <location>
        <begin position="21"/>
        <end position="290"/>
    </location>
</feature>
<protein>
    <recommendedName>
        <fullName evidence="4">Protein kinase domain-containing protein</fullName>
    </recommendedName>
</protein>
<dbReference type="Pfam" id="PF12796">
    <property type="entry name" value="Ank_2"/>
    <property type="match status" value="3"/>
</dbReference>
<dbReference type="GO" id="GO:0005524">
    <property type="term" value="F:ATP binding"/>
    <property type="evidence" value="ECO:0007669"/>
    <property type="project" value="InterPro"/>
</dbReference>
<dbReference type="Pfam" id="PF07714">
    <property type="entry name" value="PK_Tyr_Ser-Thr"/>
    <property type="match status" value="1"/>
</dbReference>
<evidence type="ECO:0000256" key="2">
    <source>
        <dbReference type="ARBA" id="ARBA00023043"/>
    </source>
</evidence>
<dbReference type="OrthoDB" id="195446at2759"/>
<accession>A0A8T2INF1</accession>
<dbReference type="AlphaFoldDB" id="A0A8T2INF1"/>
<dbReference type="SUPFAM" id="SSF48403">
    <property type="entry name" value="Ankyrin repeat"/>
    <property type="match status" value="1"/>
</dbReference>
<dbReference type="InterPro" id="IPR001245">
    <property type="entry name" value="Ser-Thr/Tyr_kinase_cat_dom"/>
</dbReference>
<feature type="repeat" description="ANK" evidence="3">
    <location>
        <begin position="500"/>
        <end position="532"/>
    </location>
</feature>
<sequence>MAGEVDERIGNLTLFKKEDFENEWIPVALGGFGKVYKVRHKKWWTVLAVKFSTSVFGDSDPASTNYNSLIEEASKMEKIKFAYIVQIYGLCSDPVGIVMEYMENGSLEKLLPTHTLSWLLKFRFAYEIALGMNFLHSMEPPLLHLDLKPGNILLDAHLHVKISDFGLSKYKENSTRNEYIQKSAIKGTLSYIPPEMFLQSSRIPGIKYDVYSYSIVLWELLAQKKPYAGSSMLNIILKVVAGKRPPLKDFSEDCPEECHQMIDLMQRCWNQNPNLRPFFSDIVVESHMLLCLIQSPVPEQESSKAKAEEEPIKSPTKVFDFGTKNMSEDTTWADKNVTFLHNAVAHGNLNKVNHILSLNINVNSKTISGYTPLILAVQKKSPDICKALIENGADVNVKDEDMWSPLHFAAQSGDDRIVRLLLDNQAYVDAKERDNWTPLHLAAQNGFENVARVLFTRQTDPNSQEADGKTALHVASYFGHYDLVKLLISQGADPDSTQKNLRTSLHIAADKGYYRVVQHLIKKGANVNCIDQSHYTPLHMAAVKGKSMICKLLLKHKADVDAKTLQGWTPLHLATFKGHVEIINLLKENGACLDAEGDMHWTPLHLAVRYSVESVVSQLLNLGANPNIAEMSGWTPLHLAVQHNGFCQVIKLIEHKADVNEKNTFSLTPLHVAVLNGNVAIIKTLLRANAKLNIEDNSHCTPLQLADRNKKHNIVALLEDKENVSSSSKEVSGDLEPYLYFKRS</sequence>
<gene>
    <name evidence="5" type="ORF">GDO86_012717</name>
</gene>
<dbReference type="SMART" id="SM00248">
    <property type="entry name" value="ANK"/>
    <property type="match status" value="12"/>
</dbReference>
<comment type="caution">
    <text evidence="5">The sequence shown here is derived from an EMBL/GenBank/DDBJ whole genome shotgun (WGS) entry which is preliminary data.</text>
</comment>
<dbReference type="InterPro" id="IPR000719">
    <property type="entry name" value="Prot_kinase_dom"/>
</dbReference>
<feature type="repeat" description="ANK" evidence="3">
    <location>
        <begin position="401"/>
        <end position="433"/>
    </location>
</feature>
<dbReference type="InterPro" id="IPR008271">
    <property type="entry name" value="Ser/Thr_kinase_AS"/>
</dbReference>
<dbReference type="SUPFAM" id="SSF56112">
    <property type="entry name" value="Protein kinase-like (PK-like)"/>
    <property type="match status" value="1"/>
</dbReference>
<dbReference type="Pfam" id="PF13606">
    <property type="entry name" value="Ank_3"/>
    <property type="match status" value="1"/>
</dbReference>
<dbReference type="EMBL" id="JAACNH010000008">
    <property type="protein sequence ID" value="KAG8434449.1"/>
    <property type="molecule type" value="Genomic_DNA"/>
</dbReference>
<feature type="repeat" description="ANK" evidence="3">
    <location>
        <begin position="368"/>
        <end position="400"/>
    </location>
</feature>
<reference evidence="5" key="1">
    <citation type="thesis" date="2020" institute="ProQuest LLC" country="789 East Eisenhower Parkway, Ann Arbor, MI, USA">
        <title>Comparative Genomics and Chromosome Evolution.</title>
        <authorList>
            <person name="Mudd A.B."/>
        </authorList>
    </citation>
    <scope>NUCLEOTIDE SEQUENCE</scope>
    <source>
        <strain evidence="5">Female2</strain>
        <tissue evidence="5">Blood</tissue>
    </source>
</reference>
<dbReference type="InterPro" id="IPR036770">
    <property type="entry name" value="Ankyrin_rpt-contain_sf"/>
</dbReference>
<dbReference type="InterPro" id="IPR002110">
    <property type="entry name" value="Ankyrin_rpt"/>
</dbReference>
<dbReference type="PROSITE" id="PS50011">
    <property type="entry name" value="PROTEIN_KINASE_DOM"/>
    <property type="match status" value="1"/>
</dbReference>
<proteinExistence type="predicted"/>
<dbReference type="PANTHER" id="PTHR24173">
    <property type="entry name" value="ANKYRIN REPEAT CONTAINING"/>
    <property type="match status" value="1"/>
</dbReference>
<evidence type="ECO:0000313" key="5">
    <source>
        <dbReference type="EMBL" id="KAG8434449.1"/>
    </source>
</evidence>
<evidence type="ECO:0000313" key="6">
    <source>
        <dbReference type="Proteomes" id="UP000812440"/>
    </source>
</evidence>
<dbReference type="Gene3D" id="1.25.40.20">
    <property type="entry name" value="Ankyrin repeat-containing domain"/>
    <property type="match status" value="4"/>
</dbReference>
<evidence type="ECO:0000256" key="1">
    <source>
        <dbReference type="ARBA" id="ARBA00022737"/>
    </source>
</evidence>
<dbReference type="Pfam" id="PF00023">
    <property type="entry name" value="Ank"/>
    <property type="match status" value="2"/>
</dbReference>
<feature type="repeat" description="ANK" evidence="3">
    <location>
        <begin position="632"/>
        <end position="664"/>
    </location>
</feature>
<keyword evidence="1" id="KW-0677">Repeat</keyword>
<feature type="repeat" description="ANK" evidence="3">
    <location>
        <begin position="599"/>
        <end position="631"/>
    </location>
</feature>
<evidence type="ECO:0000256" key="3">
    <source>
        <dbReference type="PROSITE-ProRule" id="PRU00023"/>
    </source>
</evidence>
<feature type="repeat" description="ANK" evidence="3">
    <location>
        <begin position="467"/>
        <end position="499"/>
    </location>
</feature>
<feature type="repeat" description="ANK" evidence="3">
    <location>
        <begin position="566"/>
        <end position="598"/>
    </location>
</feature>
<dbReference type="InterPro" id="IPR011009">
    <property type="entry name" value="Kinase-like_dom_sf"/>
</dbReference>
<dbReference type="PRINTS" id="PR01415">
    <property type="entry name" value="ANKYRIN"/>
</dbReference>
<dbReference type="PROSITE" id="PS50088">
    <property type="entry name" value="ANK_REPEAT"/>
    <property type="match status" value="10"/>
</dbReference>
<dbReference type="Gene3D" id="1.10.510.10">
    <property type="entry name" value="Transferase(Phosphotransferase) domain 1"/>
    <property type="match status" value="1"/>
</dbReference>
<feature type="repeat" description="ANK" evidence="3">
    <location>
        <begin position="533"/>
        <end position="565"/>
    </location>
</feature>
<feature type="repeat" description="ANK" evidence="3">
    <location>
        <begin position="665"/>
        <end position="697"/>
    </location>
</feature>
<keyword evidence="2 3" id="KW-0040">ANK repeat</keyword>
<dbReference type="Proteomes" id="UP000812440">
    <property type="component" value="Chromosome 7"/>
</dbReference>
<feature type="repeat" description="ANK" evidence="3">
    <location>
        <begin position="434"/>
        <end position="466"/>
    </location>
</feature>
<dbReference type="PROSITE" id="PS50297">
    <property type="entry name" value="ANK_REP_REGION"/>
    <property type="match status" value="10"/>
</dbReference>
<dbReference type="SMART" id="SM00220">
    <property type="entry name" value="S_TKc"/>
    <property type="match status" value="1"/>
</dbReference>